<reference evidence="2" key="3">
    <citation type="submission" date="2023-03" db="UniProtKB">
        <authorList>
            <consortium name="EnsemblPlants"/>
        </authorList>
    </citation>
    <scope>IDENTIFICATION</scope>
    <source>
        <strain evidence="2">cv. Chiifu-401-42</strain>
    </source>
</reference>
<reference evidence="2 3" key="2">
    <citation type="journal article" date="2018" name="Hortic Res">
        <title>Improved Brassica rapa reference genome by single-molecule sequencing and chromosome conformation capture technologies.</title>
        <authorList>
            <person name="Zhang L."/>
            <person name="Cai X."/>
            <person name="Wu J."/>
            <person name="Liu M."/>
            <person name="Grob S."/>
            <person name="Cheng F."/>
            <person name="Liang J."/>
            <person name="Cai C."/>
            <person name="Liu Z."/>
            <person name="Liu B."/>
            <person name="Wang F."/>
            <person name="Li S."/>
            <person name="Liu F."/>
            <person name="Li X."/>
            <person name="Cheng L."/>
            <person name="Yang W."/>
            <person name="Li M.H."/>
            <person name="Grossniklaus U."/>
            <person name="Zheng H."/>
            <person name="Wang X."/>
        </authorList>
    </citation>
    <scope>NUCLEOTIDE SEQUENCE [LARGE SCALE GENOMIC DNA]</scope>
    <source>
        <strain evidence="2 3">cv. Chiifu-401-42</strain>
    </source>
</reference>
<feature type="region of interest" description="Disordered" evidence="1">
    <location>
        <begin position="1"/>
        <end position="44"/>
    </location>
</feature>
<evidence type="ECO:0000313" key="2">
    <source>
        <dbReference type="EnsemblPlants" id="Bra017253.1-P"/>
    </source>
</evidence>
<evidence type="ECO:0000313" key="3">
    <source>
        <dbReference type="Proteomes" id="UP000011750"/>
    </source>
</evidence>
<dbReference type="EnsemblPlants" id="Bra017253.1">
    <property type="protein sequence ID" value="Bra017253.1-P"/>
    <property type="gene ID" value="Bra017253"/>
</dbReference>
<sequence length="339" mass="37651">MAKPIETTTAPPHRSPPIDPTPIKTTTDPPNRHRSSTDPSSMTISRGGTLPLCFDRICLLWFKRNVVSRAAELKQVKGCLVSQEQFFINKSLSRKLVSTSSMPQVDHEAFADDPKTRPYNSAASPADFPPESYFLSKDAQLEWLTDNAFFDRRESHRGNSVNNINSNPSSQRYSKASIIGLPKPQNTCLNEAKQRRNVGKTDKNKNRTGFLKRVGSRTKTDLSLLREPSSPNVSCMGRVRSKRERSRRMQRQKSVRPEKPNRVKKPGFMASFRAIFRIGGGCKHAPSRGTHTPPSRARGDIRSRLPPENVEPGASGLGGMTRFASGRRGDLLGGVVDVS</sequence>
<accession>M4DL72</accession>
<dbReference type="PANTHER" id="PTHR34120">
    <property type="entry name" value="EXPRESSED PROTEIN"/>
    <property type="match status" value="1"/>
</dbReference>
<dbReference type="AlphaFoldDB" id="M4DL72"/>
<protein>
    <submittedName>
        <fullName evidence="2">Uncharacterized protein</fullName>
    </submittedName>
</protein>
<feature type="region of interest" description="Disordered" evidence="1">
    <location>
        <begin position="199"/>
        <end position="265"/>
    </location>
</feature>
<name>M4DL72_BRACM</name>
<dbReference type="eggNOG" id="ENOG502RXXH">
    <property type="taxonomic scope" value="Eukaryota"/>
</dbReference>
<dbReference type="HOGENOM" id="CLU_070691_0_0_1"/>
<feature type="compositionally biased region" description="Polar residues" evidence="1">
    <location>
        <begin position="1"/>
        <end position="10"/>
    </location>
</feature>
<keyword evidence="3" id="KW-1185">Reference proteome</keyword>
<feature type="compositionally biased region" description="Basic residues" evidence="1">
    <location>
        <begin position="239"/>
        <end position="254"/>
    </location>
</feature>
<reference evidence="2 3" key="1">
    <citation type="journal article" date="2011" name="Nat. Genet.">
        <title>The genome of the mesopolyploid crop species Brassica rapa.</title>
        <authorList>
            <consortium name="Brassica rapa Genome Sequencing Project Consortium"/>
            <person name="Wang X."/>
            <person name="Wang H."/>
            <person name="Wang J."/>
            <person name="Sun R."/>
            <person name="Wu J."/>
            <person name="Liu S."/>
            <person name="Bai Y."/>
            <person name="Mun J.H."/>
            <person name="Bancroft I."/>
            <person name="Cheng F."/>
            <person name="Huang S."/>
            <person name="Li X."/>
            <person name="Hua W."/>
            <person name="Wang J."/>
            <person name="Wang X."/>
            <person name="Freeling M."/>
            <person name="Pires J.C."/>
            <person name="Paterson A.H."/>
            <person name="Chalhoub B."/>
            <person name="Wang B."/>
            <person name="Hayward A."/>
            <person name="Sharpe A.G."/>
            <person name="Park B.S."/>
            <person name="Weisshaar B."/>
            <person name="Liu B."/>
            <person name="Li B."/>
            <person name="Liu B."/>
            <person name="Tong C."/>
            <person name="Song C."/>
            <person name="Duran C."/>
            <person name="Peng C."/>
            <person name="Geng C."/>
            <person name="Koh C."/>
            <person name="Lin C."/>
            <person name="Edwards D."/>
            <person name="Mu D."/>
            <person name="Shen D."/>
            <person name="Soumpourou E."/>
            <person name="Li F."/>
            <person name="Fraser F."/>
            <person name="Conant G."/>
            <person name="Lassalle G."/>
            <person name="King G.J."/>
            <person name="Bonnema G."/>
            <person name="Tang H."/>
            <person name="Wang H."/>
            <person name="Belcram H."/>
            <person name="Zhou H."/>
            <person name="Hirakawa H."/>
            <person name="Abe H."/>
            <person name="Guo H."/>
            <person name="Wang H."/>
            <person name="Jin H."/>
            <person name="Parkin I.A."/>
            <person name="Batley J."/>
            <person name="Kim J.S."/>
            <person name="Just J."/>
            <person name="Li J."/>
            <person name="Xu J."/>
            <person name="Deng J."/>
            <person name="Kim J.A."/>
            <person name="Li J."/>
            <person name="Yu J."/>
            <person name="Meng J."/>
            <person name="Wang J."/>
            <person name="Min J."/>
            <person name="Poulain J."/>
            <person name="Wang J."/>
            <person name="Hatakeyama K."/>
            <person name="Wu K."/>
            <person name="Wang L."/>
            <person name="Fang L."/>
            <person name="Trick M."/>
            <person name="Links M.G."/>
            <person name="Zhao M."/>
            <person name="Jin M."/>
            <person name="Ramchiary N."/>
            <person name="Drou N."/>
            <person name="Berkman P.J."/>
            <person name="Cai Q."/>
            <person name="Huang Q."/>
            <person name="Li R."/>
            <person name="Tabata S."/>
            <person name="Cheng S."/>
            <person name="Zhang S."/>
            <person name="Zhang S."/>
            <person name="Huang S."/>
            <person name="Sato S."/>
            <person name="Sun S."/>
            <person name="Kwon S.J."/>
            <person name="Choi S.R."/>
            <person name="Lee T.H."/>
            <person name="Fan W."/>
            <person name="Zhao X."/>
            <person name="Tan X."/>
            <person name="Xu X."/>
            <person name="Wang Y."/>
            <person name="Qiu Y."/>
            <person name="Yin Y."/>
            <person name="Li Y."/>
            <person name="Du Y."/>
            <person name="Liao Y."/>
            <person name="Lim Y."/>
            <person name="Narusaka Y."/>
            <person name="Wang Y."/>
            <person name="Wang Z."/>
            <person name="Li Z."/>
            <person name="Wang Z."/>
            <person name="Xiong Z."/>
            <person name="Zhang Z."/>
        </authorList>
    </citation>
    <scope>NUCLEOTIDE SEQUENCE [LARGE SCALE GENOMIC DNA]</scope>
    <source>
        <strain evidence="2 3">cv. Chiifu-401-42</strain>
    </source>
</reference>
<dbReference type="InParanoid" id="M4DL72"/>
<proteinExistence type="predicted"/>
<feature type="region of interest" description="Disordered" evidence="1">
    <location>
        <begin position="282"/>
        <end position="322"/>
    </location>
</feature>
<evidence type="ECO:0000256" key="1">
    <source>
        <dbReference type="SAM" id="MobiDB-lite"/>
    </source>
</evidence>
<dbReference type="PANTHER" id="PTHR34120:SF24">
    <property type="entry name" value="BNAANNG07550D PROTEIN"/>
    <property type="match status" value="1"/>
</dbReference>
<dbReference type="Gramene" id="Bra017253.1">
    <property type="protein sequence ID" value="Bra017253.1-P"/>
    <property type="gene ID" value="Bra017253"/>
</dbReference>
<dbReference type="Proteomes" id="UP000011750">
    <property type="component" value="Chromosome A04"/>
</dbReference>
<organism evidence="2 3">
    <name type="scientific">Brassica campestris</name>
    <name type="common">Field mustard</name>
    <dbReference type="NCBI Taxonomy" id="3711"/>
    <lineage>
        <taxon>Eukaryota</taxon>
        <taxon>Viridiplantae</taxon>
        <taxon>Streptophyta</taxon>
        <taxon>Embryophyta</taxon>
        <taxon>Tracheophyta</taxon>
        <taxon>Spermatophyta</taxon>
        <taxon>Magnoliopsida</taxon>
        <taxon>eudicotyledons</taxon>
        <taxon>Gunneridae</taxon>
        <taxon>Pentapetalae</taxon>
        <taxon>rosids</taxon>
        <taxon>malvids</taxon>
        <taxon>Brassicales</taxon>
        <taxon>Brassicaceae</taxon>
        <taxon>Brassiceae</taxon>
        <taxon>Brassica</taxon>
    </lineage>
</organism>
<dbReference type="STRING" id="51351.M4DL72"/>
<dbReference type="OMA" id="CKHAPSR"/>